<feature type="domain" description="EF-hand" evidence="3">
    <location>
        <begin position="44"/>
        <end position="79"/>
    </location>
</feature>
<evidence type="ECO:0000256" key="2">
    <source>
        <dbReference type="ARBA" id="ARBA00022837"/>
    </source>
</evidence>
<dbReference type="InterPro" id="IPR050145">
    <property type="entry name" value="Centrin_CML-like"/>
</dbReference>
<reference evidence="4" key="1">
    <citation type="submission" date="2023-03" db="EMBL/GenBank/DDBJ databases">
        <authorList>
            <person name="Julca I."/>
        </authorList>
    </citation>
    <scope>NUCLEOTIDE SEQUENCE</scope>
</reference>
<dbReference type="InterPro" id="IPR002048">
    <property type="entry name" value="EF_hand_dom"/>
</dbReference>
<proteinExistence type="predicted"/>
<evidence type="ECO:0000313" key="4">
    <source>
        <dbReference type="EMBL" id="CAI9116583.1"/>
    </source>
</evidence>
<protein>
    <submittedName>
        <fullName evidence="4">OLC1v1017769C1</fullName>
    </submittedName>
</protein>
<dbReference type="Proteomes" id="UP001161247">
    <property type="component" value="Chromosome 8"/>
</dbReference>
<dbReference type="InterPro" id="IPR018247">
    <property type="entry name" value="EF_Hand_1_Ca_BS"/>
</dbReference>
<gene>
    <name evidence="4" type="ORF">OLC1_LOCUS22842</name>
</gene>
<dbReference type="PROSITE" id="PS50222">
    <property type="entry name" value="EF_HAND_2"/>
    <property type="match status" value="2"/>
</dbReference>
<dbReference type="PROSITE" id="PS00018">
    <property type="entry name" value="EF_HAND_1"/>
    <property type="match status" value="2"/>
</dbReference>
<dbReference type="PANTHER" id="PTHR23050">
    <property type="entry name" value="CALCIUM BINDING PROTEIN"/>
    <property type="match status" value="1"/>
</dbReference>
<dbReference type="CDD" id="cd00051">
    <property type="entry name" value="EFh"/>
    <property type="match status" value="1"/>
</dbReference>
<keyword evidence="2" id="KW-0106">Calcium</keyword>
<dbReference type="InterPro" id="IPR011992">
    <property type="entry name" value="EF-hand-dom_pair"/>
</dbReference>
<keyword evidence="5" id="KW-1185">Reference proteome</keyword>
<accession>A0AAV1EA48</accession>
<dbReference type="SMART" id="SM00054">
    <property type="entry name" value="EFh"/>
    <property type="match status" value="2"/>
</dbReference>
<evidence type="ECO:0000313" key="5">
    <source>
        <dbReference type="Proteomes" id="UP001161247"/>
    </source>
</evidence>
<keyword evidence="1" id="KW-0677">Repeat</keyword>
<organism evidence="4 5">
    <name type="scientific">Oldenlandia corymbosa var. corymbosa</name>
    <dbReference type="NCBI Taxonomy" id="529605"/>
    <lineage>
        <taxon>Eukaryota</taxon>
        <taxon>Viridiplantae</taxon>
        <taxon>Streptophyta</taxon>
        <taxon>Embryophyta</taxon>
        <taxon>Tracheophyta</taxon>
        <taxon>Spermatophyta</taxon>
        <taxon>Magnoliopsida</taxon>
        <taxon>eudicotyledons</taxon>
        <taxon>Gunneridae</taxon>
        <taxon>Pentapetalae</taxon>
        <taxon>asterids</taxon>
        <taxon>lamiids</taxon>
        <taxon>Gentianales</taxon>
        <taxon>Rubiaceae</taxon>
        <taxon>Rubioideae</taxon>
        <taxon>Spermacoceae</taxon>
        <taxon>Hedyotis-Oldenlandia complex</taxon>
        <taxon>Oldenlandia</taxon>
    </lineage>
</organism>
<dbReference type="FunFam" id="1.10.238.10:FF:000001">
    <property type="entry name" value="Calmodulin 1"/>
    <property type="match status" value="1"/>
</dbReference>
<sequence>MAVKEAGDSEEDLKEAFKVFDKDQNGFVSEAEIRRVMTNLGEKMTDEEVDEMFSAADVNGEGEINYEELARMMVMETCFHPIGKTNRTKRR</sequence>
<dbReference type="GO" id="GO:0005509">
    <property type="term" value="F:calcium ion binding"/>
    <property type="evidence" value="ECO:0007669"/>
    <property type="project" value="InterPro"/>
</dbReference>
<evidence type="ECO:0000256" key="1">
    <source>
        <dbReference type="ARBA" id="ARBA00022737"/>
    </source>
</evidence>
<evidence type="ECO:0000259" key="3">
    <source>
        <dbReference type="PROSITE" id="PS50222"/>
    </source>
</evidence>
<feature type="domain" description="EF-hand" evidence="3">
    <location>
        <begin position="8"/>
        <end position="43"/>
    </location>
</feature>
<dbReference type="AlphaFoldDB" id="A0AAV1EA48"/>
<dbReference type="Gene3D" id="1.10.238.10">
    <property type="entry name" value="EF-hand"/>
    <property type="match status" value="1"/>
</dbReference>
<dbReference type="SUPFAM" id="SSF47473">
    <property type="entry name" value="EF-hand"/>
    <property type="match status" value="1"/>
</dbReference>
<dbReference type="EMBL" id="OX459125">
    <property type="protein sequence ID" value="CAI9116583.1"/>
    <property type="molecule type" value="Genomic_DNA"/>
</dbReference>
<dbReference type="Pfam" id="PF13499">
    <property type="entry name" value="EF-hand_7"/>
    <property type="match status" value="1"/>
</dbReference>
<name>A0AAV1EA48_OLDCO</name>